<protein>
    <submittedName>
        <fullName evidence="1">Uncharacterized protein</fullName>
    </submittedName>
</protein>
<accession>A0A8S5M1E9</accession>
<proteinExistence type="predicted"/>
<reference evidence="1" key="1">
    <citation type="journal article" date="2021" name="Proc. Natl. Acad. Sci. U.S.A.">
        <title>A Catalog of Tens of Thousands of Viruses from Human Metagenomes Reveals Hidden Associations with Chronic Diseases.</title>
        <authorList>
            <person name="Tisza M.J."/>
            <person name="Buck C.B."/>
        </authorList>
    </citation>
    <scope>NUCLEOTIDE SEQUENCE</scope>
    <source>
        <strain evidence="1">CtLAw30</strain>
    </source>
</reference>
<dbReference type="EMBL" id="BK014792">
    <property type="protein sequence ID" value="DAD75899.1"/>
    <property type="molecule type" value="Genomic_DNA"/>
</dbReference>
<organism evidence="1">
    <name type="scientific">Siphoviridae sp. ctLAw30</name>
    <dbReference type="NCBI Taxonomy" id="2826249"/>
    <lineage>
        <taxon>Viruses</taxon>
        <taxon>Duplodnaviria</taxon>
        <taxon>Heunggongvirae</taxon>
        <taxon>Uroviricota</taxon>
        <taxon>Caudoviricetes</taxon>
    </lineage>
</organism>
<evidence type="ECO:0000313" key="1">
    <source>
        <dbReference type="EMBL" id="DAD75899.1"/>
    </source>
</evidence>
<name>A0A8S5M1E9_9CAUD</name>
<sequence>MHFDLQPNLTQFVQRFLLSCLTCLFPTKKGRLSASLWVLPNIYFFHLCPQFKFKHFAYHIEM</sequence>